<dbReference type="AlphaFoldDB" id="A0A0H3ZV24"/>
<name>A0A0H3ZV24_9GAMM</name>
<accession>A0A0H3ZV24</accession>
<sequence>MNSKEKNKKEKKLRLEYEKRQAKRIKDAKKLKKEQEALVEELAAQTIKIPPFRRGS</sequence>
<reference evidence="1" key="1">
    <citation type="journal article" date="2015" name="MBio">
        <title>Eco-Evolutionary Dynamics of Episomes among Ecologically Cohesive Bacterial Populations.</title>
        <authorList>
            <person name="Xue H."/>
            <person name="Cordero O.X."/>
            <person name="Camas F.M."/>
            <person name="Trimble W."/>
            <person name="Meyer F."/>
            <person name="Guglielmini J."/>
            <person name="Rocha E.P."/>
            <person name="Polz M.F."/>
        </authorList>
    </citation>
    <scope>NUCLEOTIDE SEQUENCE</scope>
    <source>
        <strain evidence="1">1F_260</strain>
    </source>
</reference>
<organism evidence="1">
    <name type="scientific">Enterovibrio norvegicus</name>
    <dbReference type="NCBI Taxonomy" id="188144"/>
    <lineage>
        <taxon>Bacteria</taxon>
        <taxon>Pseudomonadati</taxon>
        <taxon>Pseudomonadota</taxon>
        <taxon>Gammaproteobacteria</taxon>
        <taxon>Vibrionales</taxon>
        <taxon>Vibrionaceae</taxon>
        <taxon>Enterovibrio</taxon>
    </lineage>
</organism>
<evidence type="ECO:0000313" key="1">
    <source>
        <dbReference type="EMBL" id="AKN38402.1"/>
    </source>
</evidence>
<dbReference type="EMBL" id="KP795583">
    <property type="protein sequence ID" value="AKN38402.1"/>
    <property type="molecule type" value="Genomic_DNA"/>
</dbReference>
<protein>
    <submittedName>
        <fullName evidence="1">Uncharacterized protein</fullName>
    </submittedName>
</protein>
<proteinExistence type="predicted"/>